<dbReference type="GO" id="GO:0016020">
    <property type="term" value="C:membrane"/>
    <property type="evidence" value="ECO:0007669"/>
    <property type="project" value="UniProtKB-SubCell"/>
</dbReference>
<protein>
    <recommendedName>
        <fullName evidence="8">DoxX family protein</fullName>
    </recommendedName>
</protein>
<evidence type="ECO:0000256" key="5">
    <source>
        <dbReference type="SAM" id="Phobius"/>
    </source>
</evidence>
<evidence type="ECO:0000313" key="7">
    <source>
        <dbReference type="Proteomes" id="UP000582837"/>
    </source>
</evidence>
<keyword evidence="7" id="KW-1185">Reference proteome</keyword>
<feature type="transmembrane region" description="Helical" evidence="5">
    <location>
        <begin position="87"/>
        <end position="105"/>
    </location>
</feature>
<proteinExistence type="predicted"/>
<reference evidence="6 7" key="1">
    <citation type="submission" date="2020-08" db="EMBL/GenBank/DDBJ databases">
        <title>Genomic Encyclopedia of Type Strains, Phase IV (KMG-IV): sequencing the most valuable type-strain genomes for metagenomic binning, comparative biology and taxonomic classification.</title>
        <authorList>
            <person name="Goeker M."/>
        </authorList>
    </citation>
    <scope>NUCLEOTIDE SEQUENCE [LARGE SCALE GENOMIC DNA]</scope>
    <source>
        <strain evidence="6 7">DSM 29007</strain>
    </source>
</reference>
<organism evidence="6 7">
    <name type="scientific">Longimicrobium terrae</name>
    <dbReference type="NCBI Taxonomy" id="1639882"/>
    <lineage>
        <taxon>Bacteria</taxon>
        <taxon>Pseudomonadati</taxon>
        <taxon>Gemmatimonadota</taxon>
        <taxon>Longimicrobiia</taxon>
        <taxon>Longimicrobiales</taxon>
        <taxon>Longimicrobiaceae</taxon>
        <taxon>Longimicrobium</taxon>
    </lineage>
</organism>
<evidence type="ECO:0000256" key="4">
    <source>
        <dbReference type="ARBA" id="ARBA00023136"/>
    </source>
</evidence>
<dbReference type="Pfam" id="PF13564">
    <property type="entry name" value="DoxX_2"/>
    <property type="match status" value="1"/>
</dbReference>
<dbReference type="RefSeq" id="WP_170039464.1">
    <property type="nucleotide sequence ID" value="NZ_JABDTL010000002.1"/>
</dbReference>
<evidence type="ECO:0008006" key="8">
    <source>
        <dbReference type="Google" id="ProtNLM"/>
    </source>
</evidence>
<dbReference type="AlphaFoldDB" id="A0A841GW45"/>
<name>A0A841GW45_9BACT</name>
<evidence type="ECO:0000256" key="3">
    <source>
        <dbReference type="ARBA" id="ARBA00022989"/>
    </source>
</evidence>
<evidence type="ECO:0000313" key="6">
    <source>
        <dbReference type="EMBL" id="MBB6069914.1"/>
    </source>
</evidence>
<feature type="transmembrane region" description="Helical" evidence="5">
    <location>
        <begin position="60"/>
        <end position="80"/>
    </location>
</feature>
<sequence length="146" mass="15459">MTTQAIPHDTVLSSSAAGRSRGALWAGRVLFIIPVLFLLMDGTMKLFQPAPVVEAMEQLGFAAGLAPVLGVILLACLALYLVPRTAVLGAVLLTAYLGGAIATHVRVGNPLFSHVLFPVYLAVMIWGALCLRDARVRALLLAEPAR</sequence>
<comment type="caution">
    <text evidence="6">The sequence shown here is derived from an EMBL/GenBank/DDBJ whole genome shotgun (WGS) entry which is preliminary data.</text>
</comment>
<evidence type="ECO:0000256" key="1">
    <source>
        <dbReference type="ARBA" id="ARBA00004141"/>
    </source>
</evidence>
<feature type="transmembrane region" description="Helical" evidence="5">
    <location>
        <begin position="111"/>
        <end position="131"/>
    </location>
</feature>
<keyword evidence="4 5" id="KW-0472">Membrane</keyword>
<dbReference type="EMBL" id="JACHIA010000003">
    <property type="protein sequence ID" value="MBB6069914.1"/>
    <property type="molecule type" value="Genomic_DNA"/>
</dbReference>
<dbReference type="Proteomes" id="UP000582837">
    <property type="component" value="Unassembled WGS sequence"/>
</dbReference>
<keyword evidence="2 5" id="KW-0812">Transmembrane</keyword>
<gene>
    <name evidence="6" type="ORF">HNQ61_001531</name>
</gene>
<comment type="subcellular location">
    <subcellularLocation>
        <location evidence="1">Membrane</location>
        <topology evidence="1">Multi-pass membrane protein</topology>
    </subcellularLocation>
</comment>
<feature type="transmembrane region" description="Helical" evidence="5">
    <location>
        <begin position="22"/>
        <end position="40"/>
    </location>
</feature>
<dbReference type="InterPro" id="IPR032808">
    <property type="entry name" value="DoxX"/>
</dbReference>
<accession>A0A841GW45</accession>
<keyword evidence="3 5" id="KW-1133">Transmembrane helix</keyword>
<evidence type="ECO:0000256" key="2">
    <source>
        <dbReference type="ARBA" id="ARBA00022692"/>
    </source>
</evidence>